<accession>A0A4P9WQ51</accession>
<dbReference type="InterPro" id="IPR026983">
    <property type="entry name" value="DHC"/>
</dbReference>
<dbReference type="GO" id="GO:0051959">
    <property type="term" value="F:dynein light intermediate chain binding"/>
    <property type="evidence" value="ECO:0007669"/>
    <property type="project" value="InterPro"/>
</dbReference>
<protein>
    <recommendedName>
        <fullName evidence="1">Dynein heavy chain C-terminal domain-containing protein</fullName>
    </recommendedName>
</protein>
<dbReference type="EMBL" id="ML012268">
    <property type="protein sequence ID" value="RKO95279.1"/>
    <property type="molecule type" value="Genomic_DNA"/>
</dbReference>
<dbReference type="PANTHER" id="PTHR22878">
    <property type="entry name" value="DYNEIN HEAVY CHAIN 6, AXONEMAL-LIKE-RELATED"/>
    <property type="match status" value="1"/>
</dbReference>
<organism evidence="2 3">
    <name type="scientific">Caulochytrium protostelioides</name>
    <dbReference type="NCBI Taxonomy" id="1555241"/>
    <lineage>
        <taxon>Eukaryota</taxon>
        <taxon>Fungi</taxon>
        <taxon>Fungi incertae sedis</taxon>
        <taxon>Chytridiomycota</taxon>
        <taxon>Chytridiomycota incertae sedis</taxon>
        <taxon>Chytridiomycetes</taxon>
        <taxon>Caulochytriales</taxon>
        <taxon>Caulochytriaceae</taxon>
        <taxon>Caulochytrium</taxon>
    </lineage>
</organism>
<dbReference type="Gene3D" id="3.10.490.20">
    <property type="match status" value="1"/>
</dbReference>
<dbReference type="GO" id="GO:0045505">
    <property type="term" value="F:dynein intermediate chain binding"/>
    <property type="evidence" value="ECO:0007669"/>
    <property type="project" value="InterPro"/>
</dbReference>
<proteinExistence type="predicted"/>
<dbReference type="Gene3D" id="1.20.1270.280">
    <property type="match status" value="1"/>
</dbReference>
<feature type="domain" description="Dynein heavy chain C-terminal" evidence="1">
    <location>
        <begin position="7"/>
        <end position="195"/>
    </location>
</feature>
<dbReference type="Proteomes" id="UP000268535">
    <property type="component" value="Unassembled WGS sequence"/>
</dbReference>
<dbReference type="AlphaFoldDB" id="A0A4P9WQ51"/>
<gene>
    <name evidence="2" type="ORF">CAUPRSCDRAFT_13008</name>
</gene>
<dbReference type="InterPro" id="IPR041228">
    <property type="entry name" value="Dynein_C"/>
</dbReference>
<dbReference type="PANTHER" id="PTHR22878:SF68">
    <property type="entry name" value="DYNEIN HEAVY CHAIN 6, AXONEMAL-LIKE"/>
    <property type="match status" value="1"/>
</dbReference>
<sequence length="211" mass="23781">MAYMLSEGRRWLRMVSSVQPAVHGSRSGAGKISVEDEIYSMTEDLLATLPESLDVPKASADDCLAIVLSQECVRFNRLMDVIRQSLEVLQKAIRGWTVMSLELERVFKSLYNNELPETWAAAAYPSLKPLSSWMADLVARVQFLRSWKQHGKPTSFWLSGMFFPQGLLTAVLQEFARRHTIPIDELSFEFRVETSSEGPVLVDELPALKGS</sequence>
<reference evidence="3" key="1">
    <citation type="journal article" date="2018" name="Nat. Microbiol.">
        <title>Leveraging single-cell genomics to expand the fungal tree of life.</title>
        <authorList>
            <person name="Ahrendt S.R."/>
            <person name="Quandt C.A."/>
            <person name="Ciobanu D."/>
            <person name="Clum A."/>
            <person name="Salamov A."/>
            <person name="Andreopoulos B."/>
            <person name="Cheng J.F."/>
            <person name="Woyke T."/>
            <person name="Pelin A."/>
            <person name="Henrissat B."/>
            <person name="Reynolds N.K."/>
            <person name="Benny G.L."/>
            <person name="Smith M.E."/>
            <person name="James T.Y."/>
            <person name="Grigoriev I.V."/>
        </authorList>
    </citation>
    <scope>NUCLEOTIDE SEQUENCE [LARGE SCALE GENOMIC DNA]</scope>
    <source>
        <strain evidence="3">ATCC 52028</strain>
    </source>
</reference>
<evidence type="ECO:0000313" key="3">
    <source>
        <dbReference type="Proteomes" id="UP000268535"/>
    </source>
</evidence>
<dbReference type="Pfam" id="PF18199">
    <property type="entry name" value="Dynein_C"/>
    <property type="match status" value="1"/>
</dbReference>
<name>A0A4P9WQ51_9FUNG</name>
<dbReference type="InterPro" id="IPR043160">
    <property type="entry name" value="Dynein_C_barrel"/>
</dbReference>
<dbReference type="GO" id="GO:0007018">
    <property type="term" value="P:microtubule-based movement"/>
    <property type="evidence" value="ECO:0007669"/>
    <property type="project" value="InterPro"/>
</dbReference>
<evidence type="ECO:0000259" key="1">
    <source>
        <dbReference type="Pfam" id="PF18199"/>
    </source>
</evidence>
<evidence type="ECO:0000313" key="2">
    <source>
        <dbReference type="EMBL" id="RKO95279.1"/>
    </source>
</evidence>
<dbReference type="GO" id="GO:0030286">
    <property type="term" value="C:dynein complex"/>
    <property type="evidence" value="ECO:0007669"/>
    <property type="project" value="InterPro"/>
</dbReference>
<feature type="non-terminal residue" evidence="2">
    <location>
        <position position="211"/>
    </location>
</feature>